<dbReference type="EMBL" id="BSTX01000004">
    <property type="protein sequence ID" value="GLZ80816.1"/>
    <property type="molecule type" value="Genomic_DNA"/>
</dbReference>
<sequence length="277" mass="29735">MRNRPLTWALIALAAAGPLYLLATGRTSIRTSSDEGAIPQSLAAAVLPLLAGLLIAWLIPVRTPAPVPARRPDGETWTLVALAVAFPVLIAVFPIGYGYPLVKLALFGGGALLVALIGRRRTPFAPLERPRGWAALWPVPAIAVWALLEYVSPLRQPPLDPADYPDLVTLTVIALITLVTASILEELFYRVALQTRLEARFGRLPGLLMASMLFAGMHLPSHHPFGSPLPDVAAAIAFQGLMGLFVGTLWTRFRSKTAIIAVHAATNAVTLIPLYLN</sequence>
<dbReference type="InterPro" id="IPR003675">
    <property type="entry name" value="Rce1/LyrA-like_dom"/>
</dbReference>
<evidence type="ECO:0000313" key="3">
    <source>
        <dbReference type="EMBL" id="GLZ80816.1"/>
    </source>
</evidence>
<evidence type="ECO:0000259" key="2">
    <source>
        <dbReference type="Pfam" id="PF02517"/>
    </source>
</evidence>
<protein>
    <recommendedName>
        <fullName evidence="2">CAAX prenyl protease 2/Lysostaphin resistance protein A-like domain-containing protein</fullName>
    </recommendedName>
</protein>
<gene>
    <name evidence="3" type="ORF">Afil01_56230</name>
</gene>
<dbReference type="GO" id="GO:0004175">
    <property type="term" value="F:endopeptidase activity"/>
    <property type="evidence" value="ECO:0007669"/>
    <property type="project" value="UniProtKB-ARBA"/>
</dbReference>
<name>A0A9W6SU67_9ACTN</name>
<feature type="transmembrane region" description="Helical" evidence="1">
    <location>
        <begin position="37"/>
        <end position="59"/>
    </location>
</feature>
<dbReference type="GO" id="GO:0080120">
    <property type="term" value="P:CAAX-box protein maturation"/>
    <property type="evidence" value="ECO:0007669"/>
    <property type="project" value="UniProtKB-ARBA"/>
</dbReference>
<accession>A0A9W6SU67</accession>
<dbReference type="Proteomes" id="UP001165079">
    <property type="component" value="Unassembled WGS sequence"/>
</dbReference>
<evidence type="ECO:0000256" key="1">
    <source>
        <dbReference type="SAM" id="Phobius"/>
    </source>
</evidence>
<proteinExistence type="predicted"/>
<evidence type="ECO:0000313" key="4">
    <source>
        <dbReference type="Proteomes" id="UP001165079"/>
    </source>
</evidence>
<keyword evidence="1" id="KW-1133">Transmembrane helix</keyword>
<keyword evidence="4" id="KW-1185">Reference proteome</keyword>
<organism evidence="3 4">
    <name type="scientific">Actinorhabdospora filicis</name>
    <dbReference type="NCBI Taxonomy" id="1785913"/>
    <lineage>
        <taxon>Bacteria</taxon>
        <taxon>Bacillati</taxon>
        <taxon>Actinomycetota</taxon>
        <taxon>Actinomycetes</taxon>
        <taxon>Micromonosporales</taxon>
        <taxon>Micromonosporaceae</taxon>
        <taxon>Actinorhabdospora</taxon>
    </lineage>
</organism>
<keyword evidence="1" id="KW-0812">Transmembrane</keyword>
<keyword evidence="1" id="KW-0472">Membrane</keyword>
<feature type="transmembrane region" description="Helical" evidence="1">
    <location>
        <begin position="79"/>
        <end position="95"/>
    </location>
</feature>
<comment type="caution">
    <text evidence="3">The sequence shown here is derived from an EMBL/GenBank/DDBJ whole genome shotgun (WGS) entry which is preliminary data.</text>
</comment>
<feature type="transmembrane region" description="Helical" evidence="1">
    <location>
        <begin position="258"/>
        <end position="276"/>
    </location>
</feature>
<feature type="transmembrane region" description="Helical" evidence="1">
    <location>
        <begin position="130"/>
        <end position="148"/>
    </location>
</feature>
<dbReference type="Pfam" id="PF02517">
    <property type="entry name" value="Rce1-like"/>
    <property type="match status" value="1"/>
</dbReference>
<dbReference type="AlphaFoldDB" id="A0A9W6SU67"/>
<feature type="transmembrane region" description="Helical" evidence="1">
    <location>
        <begin position="201"/>
        <end position="220"/>
    </location>
</feature>
<feature type="transmembrane region" description="Helical" evidence="1">
    <location>
        <begin position="232"/>
        <end position="251"/>
    </location>
</feature>
<reference evidence="3" key="1">
    <citation type="submission" date="2023-03" db="EMBL/GenBank/DDBJ databases">
        <title>Actinorhabdospora filicis NBRC 111898.</title>
        <authorList>
            <person name="Ichikawa N."/>
            <person name="Sato H."/>
            <person name="Tonouchi N."/>
        </authorList>
    </citation>
    <scope>NUCLEOTIDE SEQUENCE</scope>
    <source>
        <strain evidence="3">NBRC 111898</strain>
    </source>
</reference>
<feature type="transmembrane region" description="Helical" evidence="1">
    <location>
        <begin position="168"/>
        <end position="189"/>
    </location>
</feature>
<dbReference type="RefSeq" id="WP_285666077.1">
    <property type="nucleotide sequence ID" value="NZ_BSTX01000004.1"/>
</dbReference>
<feature type="domain" description="CAAX prenyl protease 2/Lysostaphin resistance protein A-like" evidence="2">
    <location>
        <begin position="170"/>
        <end position="269"/>
    </location>
</feature>
<feature type="transmembrane region" description="Helical" evidence="1">
    <location>
        <begin position="101"/>
        <end position="118"/>
    </location>
</feature>